<evidence type="ECO:0000259" key="1">
    <source>
        <dbReference type="Pfam" id="PF02470"/>
    </source>
</evidence>
<dbReference type="Pfam" id="PF11887">
    <property type="entry name" value="Mce4_CUP1"/>
    <property type="match status" value="1"/>
</dbReference>
<accession>A0A7G8PCV7</accession>
<dbReference type="Pfam" id="PF02470">
    <property type="entry name" value="MlaD"/>
    <property type="match status" value="1"/>
</dbReference>
<dbReference type="KEGG" id="mflu:HZU40_29065"/>
<dbReference type="PANTHER" id="PTHR33371:SF15">
    <property type="entry name" value="LIPOPROTEIN LPRN"/>
    <property type="match status" value="1"/>
</dbReference>
<evidence type="ECO:0000313" key="4">
    <source>
        <dbReference type="Proteomes" id="UP000515498"/>
    </source>
</evidence>
<evidence type="ECO:0000313" key="3">
    <source>
        <dbReference type="EMBL" id="QNJ92173.1"/>
    </source>
</evidence>
<dbReference type="AlphaFoldDB" id="A0A7G8PCV7"/>
<dbReference type="InterPro" id="IPR052336">
    <property type="entry name" value="MlaD_Phospholipid_Transporter"/>
</dbReference>
<dbReference type="EMBL" id="CP059894">
    <property type="protein sequence ID" value="QNJ92173.1"/>
    <property type="molecule type" value="Genomic_DNA"/>
</dbReference>
<dbReference type="Proteomes" id="UP000515498">
    <property type="component" value="Chromosome"/>
</dbReference>
<sequence>MTRRAGAKRLGRTTRRAGAKRLGRRTRLLIVALACLALSGCSWQGLNSIPLPGVQGQGAGAYTIKAEMPDVDNLDRNSRVRVDDVTVGNVTDIQRQGWHALVTMKLNADVVLPANATAKIGQTSLLGSQHIELSPPKDAPPQGRLHDGSLIPLANSGAFPTTEQTLAAISLLLNGGGLGNVQDITAAFSQAFTGREADLRSLIDQLNIFIANTNDQKTDIINAASSLNDLVGQVAAQKPVVDKALKTVPDALAVLKDQRDQLAEAVTQLGKFSALAADSANQTKDSLVAELKTLGPTLEQLANAGPALTRSLSFFTTYPFPKETLANWMRGDYANLTLVVDLTLSRLDQGVFTGTRWEGDLTELEMQWGRTIGQLPSPYTAVNPLVVPYHWDQGP</sequence>
<feature type="domain" description="Mce/MlaD" evidence="1">
    <location>
        <begin position="61"/>
        <end position="136"/>
    </location>
</feature>
<dbReference type="InterPro" id="IPR024516">
    <property type="entry name" value="Mce_C"/>
</dbReference>
<proteinExistence type="predicted"/>
<dbReference type="GO" id="GO:0005576">
    <property type="term" value="C:extracellular region"/>
    <property type="evidence" value="ECO:0007669"/>
    <property type="project" value="TreeGrafter"/>
</dbReference>
<protein>
    <submittedName>
        <fullName evidence="3">MCE family protein</fullName>
    </submittedName>
</protein>
<name>A0A7G8PCV7_9MYCO</name>
<gene>
    <name evidence="3" type="ORF">HZU40_29065</name>
</gene>
<dbReference type="RefSeq" id="WP_187096668.1">
    <property type="nucleotide sequence ID" value="NZ_CP059894.1"/>
</dbReference>
<evidence type="ECO:0000259" key="2">
    <source>
        <dbReference type="Pfam" id="PF11887"/>
    </source>
</evidence>
<feature type="domain" description="Mammalian cell entry C-terminal" evidence="2">
    <location>
        <begin position="163"/>
        <end position="312"/>
    </location>
</feature>
<dbReference type="InterPro" id="IPR005693">
    <property type="entry name" value="Mce"/>
</dbReference>
<dbReference type="NCBIfam" id="TIGR00996">
    <property type="entry name" value="Mtu_fam_mce"/>
    <property type="match status" value="1"/>
</dbReference>
<organism evidence="3 4">
    <name type="scientific">Mycolicibacterium fluoranthenivorans</name>
    <dbReference type="NCBI Taxonomy" id="258505"/>
    <lineage>
        <taxon>Bacteria</taxon>
        <taxon>Bacillati</taxon>
        <taxon>Actinomycetota</taxon>
        <taxon>Actinomycetes</taxon>
        <taxon>Mycobacteriales</taxon>
        <taxon>Mycobacteriaceae</taxon>
        <taxon>Mycolicibacterium</taxon>
    </lineage>
</organism>
<reference evidence="3 4" key="1">
    <citation type="submission" date="2020-07" db="EMBL/GenBank/DDBJ databases">
        <title>Draft genome sequence of four isobutane-metabolizing strains capable of cometabolically degrading diverse ether contaminants.</title>
        <authorList>
            <person name="Chen W."/>
            <person name="Faulkner N."/>
            <person name="Smith C."/>
            <person name="Hyman M."/>
        </authorList>
    </citation>
    <scope>NUCLEOTIDE SEQUENCE [LARGE SCALE GENOMIC DNA]</scope>
    <source>
        <strain evidence="3 4">2A</strain>
    </source>
</reference>
<dbReference type="InterPro" id="IPR003399">
    <property type="entry name" value="Mce/MlaD"/>
</dbReference>
<dbReference type="PANTHER" id="PTHR33371">
    <property type="entry name" value="INTERMEMBRANE PHOSPHOLIPID TRANSPORT SYSTEM BINDING PROTEIN MLAD-RELATED"/>
    <property type="match status" value="1"/>
</dbReference>